<keyword evidence="3" id="KW-0963">Cytoplasm</keyword>
<reference evidence="4 5" key="1">
    <citation type="submission" date="2018-04" db="EMBL/GenBank/DDBJ databases">
        <authorList>
            <person name="Go L.Y."/>
            <person name="Mitchell J.A."/>
        </authorList>
    </citation>
    <scope>NUCLEOTIDE SEQUENCE [LARGE SCALE GENOMIC DNA]</scope>
    <source>
        <strain evidence="4">ULC066bin1</strain>
    </source>
</reference>
<comment type="caution">
    <text evidence="4">The sequence shown here is derived from an EMBL/GenBank/DDBJ whole genome shotgun (WGS) entry which is preliminary data.</text>
</comment>
<dbReference type="PIRSF" id="PIRSF009467">
    <property type="entry name" value="Ureas_acces_UreF"/>
    <property type="match status" value="1"/>
</dbReference>
<gene>
    <name evidence="3" type="primary">ureF</name>
    <name evidence="4" type="ORF">DCF19_17020</name>
</gene>
<dbReference type="HAMAP" id="MF_01385">
    <property type="entry name" value="UreF"/>
    <property type="match status" value="1"/>
</dbReference>
<evidence type="ECO:0000256" key="2">
    <source>
        <dbReference type="ARBA" id="ARBA00023186"/>
    </source>
</evidence>
<evidence type="ECO:0000313" key="5">
    <source>
        <dbReference type="Proteomes" id="UP000249467"/>
    </source>
</evidence>
<dbReference type="Proteomes" id="UP000249467">
    <property type="component" value="Unassembled WGS sequence"/>
</dbReference>
<accession>A0A2W4XRL4</accession>
<sequence length="253" mass="27845">MIVNSESLKLLRLLQITSPSLPVGAYSYSEGIEYLCSSGIIQNESDLCLWLKREMSDGFITNEAAIALRAHQAAIFGDIDGLKYWNGWFSATRETEEIRLASWQMGQSLIKLWCQLSDCQSSNLASSNLSLSSTKTRQEISELLPTAKDNSEGKGCNYVIAFGIVAASLEIDASDTIIGYIYSWLSNLVSAAVRSIPLGQTIGQQIIFSLSSDILLSSQSALQRLDSELEWCGWGASLACSNHETQYSRLFRS</sequence>
<evidence type="ECO:0000313" key="4">
    <source>
        <dbReference type="EMBL" id="PZO38171.1"/>
    </source>
</evidence>
<protein>
    <recommendedName>
        <fullName evidence="3">Urease accessory protein UreF</fullName>
    </recommendedName>
</protein>
<comment type="function">
    <text evidence="3">Required for maturation of urease via the functional incorporation of the urease nickel metallocenter.</text>
</comment>
<dbReference type="PANTHER" id="PTHR33620">
    <property type="entry name" value="UREASE ACCESSORY PROTEIN F"/>
    <property type="match status" value="1"/>
</dbReference>
<dbReference type="Gene3D" id="1.10.4190.10">
    <property type="entry name" value="Urease accessory protein UreF"/>
    <property type="match status" value="1"/>
</dbReference>
<dbReference type="PANTHER" id="PTHR33620:SF1">
    <property type="entry name" value="UREASE ACCESSORY PROTEIN F"/>
    <property type="match status" value="1"/>
</dbReference>
<dbReference type="GO" id="GO:0005737">
    <property type="term" value="C:cytoplasm"/>
    <property type="evidence" value="ECO:0007669"/>
    <property type="project" value="UniProtKB-SubCell"/>
</dbReference>
<dbReference type="Pfam" id="PF01730">
    <property type="entry name" value="UreF"/>
    <property type="match status" value="1"/>
</dbReference>
<evidence type="ECO:0000256" key="1">
    <source>
        <dbReference type="ARBA" id="ARBA00022988"/>
    </source>
</evidence>
<dbReference type="GO" id="GO:0016151">
    <property type="term" value="F:nickel cation binding"/>
    <property type="evidence" value="ECO:0007669"/>
    <property type="project" value="UniProtKB-UniRule"/>
</dbReference>
<keyword evidence="1 3" id="KW-0996">Nickel insertion</keyword>
<keyword evidence="2 3" id="KW-0143">Chaperone</keyword>
<evidence type="ECO:0000256" key="3">
    <source>
        <dbReference type="HAMAP-Rule" id="MF_01385"/>
    </source>
</evidence>
<reference evidence="4 5" key="2">
    <citation type="submission" date="2018-06" db="EMBL/GenBank/DDBJ databases">
        <title>Metagenomic assembly of (sub)arctic Cyanobacteria and their associated microbiome from non-axenic cultures.</title>
        <authorList>
            <person name="Baurain D."/>
        </authorList>
    </citation>
    <scope>NUCLEOTIDE SEQUENCE [LARGE SCALE GENOMIC DNA]</scope>
    <source>
        <strain evidence="4">ULC066bin1</strain>
    </source>
</reference>
<dbReference type="InterPro" id="IPR002639">
    <property type="entry name" value="UreF"/>
</dbReference>
<comment type="subcellular location">
    <subcellularLocation>
        <location evidence="3">Cytoplasm</location>
    </subcellularLocation>
</comment>
<name>A0A2W4XRL4_9CYAN</name>
<dbReference type="AlphaFoldDB" id="A0A2W4XRL4"/>
<comment type="similarity">
    <text evidence="3">Belongs to the UreF family.</text>
</comment>
<dbReference type="InterPro" id="IPR038277">
    <property type="entry name" value="UreF_sf"/>
</dbReference>
<dbReference type="EMBL" id="QBML01000025">
    <property type="protein sequence ID" value="PZO38171.1"/>
    <property type="molecule type" value="Genomic_DNA"/>
</dbReference>
<organism evidence="4 5">
    <name type="scientific">Pseudanabaena frigida</name>
    <dbReference type="NCBI Taxonomy" id="945775"/>
    <lineage>
        <taxon>Bacteria</taxon>
        <taxon>Bacillati</taxon>
        <taxon>Cyanobacteriota</taxon>
        <taxon>Cyanophyceae</taxon>
        <taxon>Pseudanabaenales</taxon>
        <taxon>Pseudanabaenaceae</taxon>
        <taxon>Pseudanabaena</taxon>
    </lineage>
</organism>
<proteinExistence type="inferred from homology"/>
<comment type="subunit">
    <text evidence="3">UreD, UreF and UreG form a complex that acts as a GTP-hydrolysis-dependent molecular chaperone, activating the urease apoprotein by helping to assemble the nickel containing metallocenter of UreC. The UreE protein probably delivers the nickel.</text>
</comment>